<keyword evidence="2" id="KW-1185">Reference proteome</keyword>
<accession>A0A1H9NM34</accession>
<reference evidence="2" key="1">
    <citation type="submission" date="2016-10" db="EMBL/GenBank/DDBJ databases">
        <authorList>
            <person name="Varghese N."/>
            <person name="Submissions S."/>
        </authorList>
    </citation>
    <scope>NUCLEOTIDE SEQUENCE [LARGE SCALE GENOMIC DNA]</scope>
    <source>
        <strain evidence="2">DSM 24740</strain>
    </source>
</reference>
<evidence type="ECO:0000313" key="2">
    <source>
        <dbReference type="Proteomes" id="UP000199021"/>
    </source>
</evidence>
<dbReference type="AlphaFoldDB" id="A0A1H9NM34"/>
<dbReference type="InterPro" id="IPR011009">
    <property type="entry name" value="Kinase-like_dom_sf"/>
</dbReference>
<dbReference type="STRING" id="478744.SAMN05444359_13815"/>
<proteinExistence type="predicted"/>
<gene>
    <name evidence="1" type="ORF">SAMN05444359_13815</name>
</gene>
<name>A0A1H9NM34_9BACT</name>
<protein>
    <recommendedName>
        <fullName evidence="3">Aminoglycoside phosphotransferase domain-containing protein</fullName>
    </recommendedName>
</protein>
<evidence type="ECO:0000313" key="1">
    <source>
        <dbReference type="EMBL" id="SER37094.1"/>
    </source>
</evidence>
<dbReference type="EMBL" id="FOFB01000038">
    <property type="protein sequence ID" value="SER37094.1"/>
    <property type="molecule type" value="Genomic_DNA"/>
</dbReference>
<dbReference type="SUPFAM" id="SSF56112">
    <property type="entry name" value="Protein kinase-like (PK-like)"/>
    <property type="match status" value="1"/>
</dbReference>
<organism evidence="1 2">
    <name type="scientific">Neolewinella agarilytica</name>
    <dbReference type="NCBI Taxonomy" id="478744"/>
    <lineage>
        <taxon>Bacteria</taxon>
        <taxon>Pseudomonadati</taxon>
        <taxon>Bacteroidota</taxon>
        <taxon>Saprospiria</taxon>
        <taxon>Saprospirales</taxon>
        <taxon>Lewinellaceae</taxon>
        <taxon>Neolewinella</taxon>
    </lineage>
</organism>
<dbReference type="RefSeq" id="WP_090173106.1">
    <property type="nucleotide sequence ID" value="NZ_FOFB01000038.1"/>
</dbReference>
<dbReference type="OrthoDB" id="1112892at2"/>
<evidence type="ECO:0008006" key="3">
    <source>
        <dbReference type="Google" id="ProtNLM"/>
    </source>
</evidence>
<dbReference type="InParanoid" id="A0A1H9NM34"/>
<sequence length="340" mass="40376">MKNYKKIIRYAWHAYDHTRTIDRITDISAKVSTNHVYKVELTDGNVVIAKLTIFGNFESFAEDHTIINVLANNLPVRYGNFLSRALMKGQNLFFHRYIDDKQDAWVIFYRPIHIVENPPKKLKLKQVRQFGREMARFHKDCTLVSNTLPQSGRDMTTDVNALLVSAREDYPKHYPLIAKHCQLFLENTFRINVHGFKKIPIFVDWNIGNFSIDGDGMMTSRWDYDWFRMSTRVADFYFLSRVVSKVGDKTVFTYEADRLMEPRFIEFLKAYHKVFPLSRQEVLFIKEAYRFFLLNYVLRLGRYFFRPKFAKKLAREVLNEHLITLDEKIDTERLLAALRL</sequence>
<dbReference type="Proteomes" id="UP000199021">
    <property type="component" value="Unassembled WGS sequence"/>
</dbReference>